<dbReference type="InterPro" id="IPR011335">
    <property type="entry name" value="Restrct_endonuc-II-like"/>
</dbReference>
<evidence type="ECO:0000313" key="3">
    <source>
        <dbReference type="EMBL" id="SUB80810.1"/>
    </source>
</evidence>
<dbReference type="EMBL" id="UGTJ01000001">
    <property type="protein sequence ID" value="SUB80810.1"/>
    <property type="molecule type" value="Genomic_DNA"/>
</dbReference>
<evidence type="ECO:0000256" key="1">
    <source>
        <dbReference type="ARBA" id="ARBA00006738"/>
    </source>
</evidence>
<dbReference type="SUPFAM" id="SSF52980">
    <property type="entry name" value="Restriction endonuclease-like"/>
    <property type="match status" value="1"/>
</dbReference>
<organism evidence="3 4">
    <name type="scientific">Segatella buccae</name>
    <dbReference type="NCBI Taxonomy" id="28126"/>
    <lineage>
        <taxon>Bacteria</taxon>
        <taxon>Pseudomonadati</taxon>
        <taxon>Bacteroidota</taxon>
        <taxon>Bacteroidia</taxon>
        <taxon>Bacteroidales</taxon>
        <taxon>Prevotellaceae</taxon>
        <taxon>Segatella</taxon>
    </lineage>
</organism>
<dbReference type="Proteomes" id="UP000255283">
    <property type="component" value="Unassembled WGS sequence"/>
</dbReference>
<dbReference type="HAMAP" id="MF_00048">
    <property type="entry name" value="UPF0102"/>
    <property type="match status" value="1"/>
</dbReference>
<dbReference type="AlphaFoldDB" id="A0AAQ1UJZ0"/>
<dbReference type="GeneID" id="93535113"/>
<gene>
    <name evidence="3" type="ORF">NCTC13063_02110</name>
</gene>
<dbReference type="Pfam" id="PF02021">
    <property type="entry name" value="UPF0102"/>
    <property type="match status" value="1"/>
</dbReference>
<proteinExistence type="inferred from homology"/>
<comment type="similarity">
    <text evidence="1 2">Belongs to the UPF0102 family.</text>
</comment>
<name>A0AAQ1UJZ0_9BACT</name>
<dbReference type="InterPro" id="IPR011856">
    <property type="entry name" value="tRNA_endonuc-like_dom_sf"/>
</dbReference>
<dbReference type="CDD" id="cd20736">
    <property type="entry name" value="PoNe_Nuclease"/>
    <property type="match status" value="1"/>
</dbReference>
<reference evidence="3 4" key="1">
    <citation type="submission" date="2018-06" db="EMBL/GenBank/DDBJ databases">
        <authorList>
            <consortium name="Pathogen Informatics"/>
            <person name="Doyle S."/>
        </authorList>
    </citation>
    <scope>NUCLEOTIDE SEQUENCE [LARGE SCALE GENOMIC DNA]</scope>
    <source>
        <strain evidence="3 4">NCTC13063</strain>
    </source>
</reference>
<dbReference type="RefSeq" id="WP_004344001.1">
    <property type="nucleotide sequence ID" value="NZ_CAURJP010000080.1"/>
</dbReference>
<dbReference type="PANTHER" id="PTHR34039:SF1">
    <property type="entry name" value="UPF0102 PROTEIN YRAN"/>
    <property type="match status" value="1"/>
</dbReference>
<dbReference type="Gene3D" id="3.40.1350.10">
    <property type="match status" value="1"/>
</dbReference>
<evidence type="ECO:0000256" key="2">
    <source>
        <dbReference type="HAMAP-Rule" id="MF_00048"/>
    </source>
</evidence>
<protein>
    <recommendedName>
        <fullName evidence="2">UPF0102 protein NCTC13063_02110</fullName>
    </recommendedName>
</protein>
<comment type="caution">
    <text evidence="3">The sequence shown here is derived from an EMBL/GenBank/DDBJ whole genome shotgun (WGS) entry which is preliminary data.</text>
</comment>
<sequence>MAEHNELGKWGEELAAKYLEQKGYVIRDRDWRQGKLDLDIVAVADDGETVVFVEVKARKTNAFGQPEQAVDAKKIKRLARAADSYVKSLGVSAPLRFDIVSIIGDQKEAQTIEHIVDAFNPMVIV</sequence>
<dbReference type="GO" id="GO:0003676">
    <property type="term" value="F:nucleic acid binding"/>
    <property type="evidence" value="ECO:0007669"/>
    <property type="project" value="InterPro"/>
</dbReference>
<dbReference type="PANTHER" id="PTHR34039">
    <property type="entry name" value="UPF0102 PROTEIN YRAN"/>
    <property type="match status" value="1"/>
</dbReference>
<accession>A0AAQ1UJZ0</accession>
<dbReference type="InterPro" id="IPR003509">
    <property type="entry name" value="UPF0102_YraN-like"/>
</dbReference>
<dbReference type="NCBIfam" id="NF009150">
    <property type="entry name" value="PRK12497.1-3"/>
    <property type="match status" value="1"/>
</dbReference>
<evidence type="ECO:0000313" key="4">
    <source>
        <dbReference type="Proteomes" id="UP000255283"/>
    </source>
</evidence>